<sequence length="407" mass="48013">MFHRKNNISSEIDWLKDHTYSIQLHELDDHSDLYFLKPLLQNKRIVFLGENGHGVAEHSMIKTKMIKYLHKELGFRVLAFESSFSDCGLCFYQQDQLDARQWMKHSLFKVWHTEEVETLFHYVKETQLSNQPLILTGLDIQPASNDHITGKFLSKMFSNMDKAYGEKMVELEQEMLYQYVNSRSPSISKKERKRKCKELMALYQEFLFLLDKNSLELQNKFGKDAFLLVNRILQNRIFLMQMISSHFMKAIKIRNKAMADNISWLAQEMFPNEKIIIWAHNGHIMKQSRRLLGFLSTFSYLPPKIKEFSYTIGFFMYSGQAAENNRSVYEVQQPDQDSIEFRIKQVGHEIGFLDISQQRKMPQNRWLFKHTYTMHEGKQLSLIKPIACYDGLVVCAKTSPPKYINLN</sequence>
<evidence type="ECO:0008006" key="3">
    <source>
        <dbReference type="Google" id="ProtNLM"/>
    </source>
</evidence>
<dbReference type="PANTHER" id="PTHR31299">
    <property type="entry name" value="ESTERASE, PUTATIVE (AFU_ORTHOLOGUE AFUA_1G05850)-RELATED"/>
    <property type="match status" value="1"/>
</dbReference>
<accession>A0A150MQ14</accession>
<dbReference type="SUPFAM" id="SSF159501">
    <property type="entry name" value="EreA/ChaN-like"/>
    <property type="match status" value="1"/>
</dbReference>
<dbReference type="Gene3D" id="1.20.1440.30">
    <property type="entry name" value="Biosynthetic Protein domain"/>
    <property type="match status" value="1"/>
</dbReference>
<dbReference type="InterPro" id="IPR052036">
    <property type="entry name" value="Hydrolase/PRTase-associated"/>
</dbReference>
<proteinExistence type="predicted"/>
<dbReference type="PATRIC" id="fig|153151.4.peg.673"/>
<reference evidence="1 2" key="1">
    <citation type="submission" date="2016-01" db="EMBL/GenBank/DDBJ databases">
        <title>Draft Genome Sequences of Seven Thermophilic Sporeformers Isolated from Foods.</title>
        <authorList>
            <person name="Berendsen E.M."/>
            <person name="Wells-Bennik M.H."/>
            <person name="Krawcyk A.O."/>
            <person name="De Jong A."/>
            <person name="Holsappel S."/>
            <person name="Eijlander R.T."/>
            <person name="Kuipers O.P."/>
        </authorList>
    </citation>
    <scope>NUCLEOTIDE SEQUENCE [LARGE SCALE GENOMIC DNA]</scope>
    <source>
        <strain evidence="1 2">B4110</strain>
    </source>
</reference>
<dbReference type="Gene3D" id="3.30.1870.10">
    <property type="entry name" value="EreA-like, domain 2"/>
    <property type="match status" value="1"/>
</dbReference>
<dbReference type="Gene3D" id="3.40.1660.10">
    <property type="entry name" value="EreA-like (biosynthetic domain)"/>
    <property type="match status" value="1"/>
</dbReference>
<dbReference type="EMBL" id="LQYW01000120">
    <property type="protein sequence ID" value="KYD26509.1"/>
    <property type="molecule type" value="Genomic_DNA"/>
</dbReference>
<dbReference type="Pfam" id="PF05139">
    <property type="entry name" value="Erythro_esteras"/>
    <property type="match status" value="1"/>
</dbReference>
<dbReference type="RefSeq" id="WP_062678621.1">
    <property type="nucleotide sequence ID" value="NZ_LQYW01000120.1"/>
</dbReference>
<dbReference type="Proteomes" id="UP000075324">
    <property type="component" value="Unassembled WGS sequence"/>
</dbReference>
<dbReference type="InterPro" id="IPR007815">
    <property type="entry name" value="Emycin_Estase"/>
</dbReference>
<dbReference type="GO" id="GO:0046677">
    <property type="term" value="P:response to antibiotic"/>
    <property type="evidence" value="ECO:0007669"/>
    <property type="project" value="InterPro"/>
</dbReference>
<name>A0A150MQ14_9BACL</name>
<dbReference type="PANTHER" id="PTHR31299:SF0">
    <property type="entry name" value="ESTERASE, PUTATIVE (AFU_ORTHOLOGUE AFUA_1G05850)-RELATED"/>
    <property type="match status" value="1"/>
</dbReference>
<evidence type="ECO:0000313" key="2">
    <source>
        <dbReference type="Proteomes" id="UP000075324"/>
    </source>
</evidence>
<evidence type="ECO:0000313" key="1">
    <source>
        <dbReference type="EMBL" id="KYD26509.1"/>
    </source>
</evidence>
<organism evidence="1 2">
    <name type="scientific">Parageobacillus toebii</name>
    <dbReference type="NCBI Taxonomy" id="153151"/>
    <lineage>
        <taxon>Bacteria</taxon>
        <taxon>Bacillati</taxon>
        <taxon>Bacillota</taxon>
        <taxon>Bacilli</taxon>
        <taxon>Bacillales</taxon>
        <taxon>Anoxybacillaceae</taxon>
        <taxon>Parageobacillus</taxon>
    </lineage>
</organism>
<comment type="caution">
    <text evidence="1">The sequence shown here is derived from an EMBL/GenBank/DDBJ whole genome shotgun (WGS) entry which is preliminary data.</text>
</comment>
<dbReference type="CDD" id="cd14728">
    <property type="entry name" value="Ere-like"/>
    <property type="match status" value="1"/>
</dbReference>
<dbReference type="AlphaFoldDB" id="A0A150MQ14"/>
<protein>
    <recommendedName>
        <fullName evidence="3">Erythromycin esterase</fullName>
    </recommendedName>
</protein>
<gene>
    <name evidence="1" type="ORF">B4110_0318</name>
</gene>